<proteinExistence type="predicted"/>
<evidence type="ECO:0000256" key="1">
    <source>
        <dbReference type="SAM" id="MobiDB-lite"/>
    </source>
</evidence>
<dbReference type="EMBL" id="JAUEPP010000006">
    <property type="protein sequence ID" value="KAK3340218.1"/>
    <property type="molecule type" value="Genomic_DNA"/>
</dbReference>
<dbReference type="AlphaFoldDB" id="A0AAE0MQJ0"/>
<feature type="compositionally biased region" description="Basic and acidic residues" evidence="1">
    <location>
        <begin position="100"/>
        <end position="114"/>
    </location>
</feature>
<name>A0AAE0MQJ0_9PEZI</name>
<dbReference type="Proteomes" id="UP001278500">
    <property type="component" value="Unassembled WGS sequence"/>
</dbReference>
<gene>
    <name evidence="2" type="ORF">B0H65DRAFT_252382</name>
</gene>
<feature type="compositionally biased region" description="Basic and acidic residues" evidence="1">
    <location>
        <begin position="139"/>
        <end position="155"/>
    </location>
</feature>
<keyword evidence="3" id="KW-1185">Reference proteome</keyword>
<evidence type="ECO:0000313" key="3">
    <source>
        <dbReference type="Proteomes" id="UP001278500"/>
    </source>
</evidence>
<protein>
    <submittedName>
        <fullName evidence="2">Uncharacterized protein</fullName>
    </submittedName>
</protein>
<sequence>MSSTYNLGGVPGEIAFENIFFLSPPIRALFTLLFHPRDTAAAMEKQKPLSTKEMDDFGVRAFFNQSYFGCSFMSGVGESSGIQAHGFWGEDVGTKQVATNRKEGREGKDKERGGVTKTTTDEEMSDARFVPPFSPLAERGQRETKGWETLRRARV</sequence>
<organism evidence="2 3">
    <name type="scientific">Neurospora tetraspora</name>
    <dbReference type="NCBI Taxonomy" id="94610"/>
    <lineage>
        <taxon>Eukaryota</taxon>
        <taxon>Fungi</taxon>
        <taxon>Dikarya</taxon>
        <taxon>Ascomycota</taxon>
        <taxon>Pezizomycotina</taxon>
        <taxon>Sordariomycetes</taxon>
        <taxon>Sordariomycetidae</taxon>
        <taxon>Sordariales</taxon>
        <taxon>Sordariaceae</taxon>
        <taxon>Neurospora</taxon>
    </lineage>
</organism>
<comment type="caution">
    <text evidence="2">The sequence shown here is derived from an EMBL/GenBank/DDBJ whole genome shotgun (WGS) entry which is preliminary data.</text>
</comment>
<dbReference type="RefSeq" id="XP_062679160.1">
    <property type="nucleotide sequence ID" value="XM_062822486.1"/>
</dbReference>
<feature type="region of interest" description="Disordered" evidence="1">
    <location>
        <begin position="95"/>
        <end position="155"/>
    </location>
</feature>
<reference evidence="2" key="1">
    <citation type="journal article" date="2023" name="Mol. Phylogenet. Evol.">
        <title>Genome-scale phylogeny and comparative genomics of the fungal order Sordariales.</title>
        <authorList>
            <person name="Hensen N."/>
            <person name="Bonometti L."/>
            <person name="Westerberg I."/>
            <person name="Brannstrom I.O."/>
            <person name="Guillou S."/>
            <person name="Cros-Aarteil S."/>
            <person name="Calhoun S."/>
            <person name="Haridas S."/>
            <person name="Kuo A."/>
            <person name="Mondo S."/>
            <person name="Pangilinan J."/>
            <person name="Riley R."/>
            <person name="LaButti K."/>
            <person name="Andreopoulos B."/>
            <person name="Lipzen A."/>
            <person name="Chen C."/>
            <person name="Yan M."/>
            <person name="Daum C."/>
            <person name="Ng V."/>
            <person name="Clum A."/>
            <person name="Steindorff A."/>
            <person name="Ohm R.A."/>
            <person name="Martin F."/>
            <person name="Silar P."/>
            <person name="Natvig D.O."/>
            <person name="Lalanne C."/>
            <person name="Gautier V."/>
            <person name="Ament-Velasquez S.L."/>
            <person name="Kruys A."/>
            <person name="Hutchinson M.I."/>
            <person name="Powell A.J."/>
            <person name="Barry K."/>
            <person name="Miller A.N."/>
            <person name="Grigoriev I.V."/>
            <person name="Debuchy R."/>
            <person name="Gladieux P."/>
            <person name="Hiltunen Thoren M."/>
            <person name="Johannesson H."/>
        </authorList>
    </citation>
    <scope>NUCLEOTIDE SEQUENCE</scope>
    <source>
        <strain evidence="2">CBS 560.94</strain>
    </source>
</reference>
<reference evidence="2" key="2">
    <citation type="submission" date="2023-06" db="EMBL/GenBank/DDBJ databases">
        <authorList>
            <consortium name="Lawrence Berkeley National Laboratory"/>
            <person name="Haridas S."/>
            <person name="Hensen N."/>
            <person name="Bonometti L."/>
            <person name="Westerberg I."/>
            <person name="Brannstrom I.O."/>
            <person name="Guillou S."/>
            <person name="Cros-Aarteil S."/>
            <person name="Calhoun S."/>
            <person name="Kuo A."/>
            <person name="Mondo S."/>
            <person name="Pangilinan J."/>
            <person name="Riley R."/>
            <person name="Labutti K."/>
            <person name="Andreopoulos B."/>
            <person name="Lipzen A."/>
            <person name="Chen C."/>
            <person name="Yanf M."/>
            <person name="Daum C."/>
            <person name="Ng V."/>
            <person name="Clum A."/>
            <person name="Steindorff A."/>
            <person name="Ohm R."/>
            <person name="Martin F."/>
            <person name="Silar P."/>
            <person name="Natvig D."/>
            <person name="Lalanne C."/>
            <person name="Gautier V."/>
            <person name="Ament-Velasquez S.L."/>
            <person name="Kruys A."/>
            <person name="Hutchinson M.I."/>
            <person name="Powell A.J."/>
            <person name="Barry K."/>
            <person name="Miller A.N."/>
            <person name="Grigoriev I.V."/>
            <person name="Debuchy R."/>
            <person name="Gladieux P."/>
            <person name="Thoren M.H."/>
            <person name="Johannesson H."/>
        </authorList>
    </citation>
    <scope>NUCLEOTIDE SEQUENCE</scope>
    <source>
        <strain evidence="2">CBS 560.94</strain>
    </source>
</reference>
<dbReference type="GeneID" id="87859640"/>
<evidence type="ECO:0000313" key="2">
    <source>
        <dbReference type="EMBL" id="KAK3340218.1"/>
    </source>
</evidence>
<accession>A0AAE0MQJ0</accession>